<feature type="region of interest" description="Disordered" evidence="1">
    <location>
        <begin position="136"/>
        <end position="158"/>
    </location>
</feature>
<organism evidence="2 3">
    <name type="scientific">Carnegiea gigantea</name>
    <dbReference type="NCBI Taxonomy" id="171969"/>
    <lineage>
        <taxon>Eukaryota</taxon>
        <taxon>Viridiplantae</taxon>
        <taxon>Streptophyta</taxon>
        <taxon>Embryophyta</taxon>
        <taxon>Tracheophyta</taxon>
        <taxon>Spermatophyta</taxon>
        <taxon>Magnoliopsida</taxon>
        <taxon>eudicotyledons</taxon>
        <taxon>Gunneridae</taxon>
        <taxon>Pentapetalae</taxon>
        <taxon>Caryophyllales</taxon>
        <taxon>Cactineae</taxon>
        <taxon>Cactaceae</taxon>
        <taxon>Cactoideae</taxon>
        <taxon>Echinocereeae</taxon>
        <taxon>Carnegiea</taxon>
    </lineage>
</organism>
<evidence type="ECO:0000256" key="1">
    <source>
        <dbReference type="SAM" id="MobiDB-lite"/>
    </source>
</evidence>
<comment type="caution">
    <text evidence="2">The sequence shown here is derived from an EMBL/GenBank/DDBJ whole genome shotgun (WGS) entry which is preliminary data.</text>
</comment>
<name>A0A9Q1QD87_9CARY</name>
<evidence type="ECO:0000313" key="2">
    <source>
        <dbReference type="EMBL" id="KAJ8436470.1"/>
    </source>
</evidence>
<sequence>MCSSNLLRSMDLAVQKKEERASRTPPDQLHSCLSSYKGEAAPRRLSSLFLLGLFPESGLQKPIFIPPHPRLKGALTKLGKGRLHHVERQPMQYPQPLSFAKKHCVENDLGQLWELEAPSSFLGYSKFKTRAQGLKSFGRGNEEKATPHQSHPKWYATD</sequence>
<dbReference type="AlphaFoldDB" id="A0A9Q1QD87"/>
<accession>A0A9Q1QD87</accession>
<reference evidence="2" key="1">
    <citation type="submission" date="2022-04" db="EMBL/GenBank/DDBJ databases">
        <title>Carnegiea gigantea Genome sequencing and assembly v2.</title>
        <authorList>
            <person name="Copetti D."/>
            <person name="Sanderson M.J."/>
            <person name="Burquez A."/>
            <person name="Wojciechowski M.F."/>
        </authorList>
    </citation>
    <scope>NUCLEOTIDE SEQUENCE</scope>
    <source>
        <strain evidence="2">SGP5-SGP5p</strain>
        <tissue evidence="2">Aerial part</tissue>
    </source>
</reference>
<proteinExistence type="predicted"/>
<dbReference type="Proteomes" id="UP001153076">
    <property type="component" value="Unassembled WGS sequence"/>
</dbReference>
<evidence type="ECO:0000313" key="3">
    <source>
        <dbReference type="Proteomes" id="UP001153076"/>
    </source>
</evidence>
<gene>
    <name evidence="2" type="ORF">Cgig2_000455</name>
</gene>
<protein>
    <submittedName>
        <fullName evidence="2">Uncharacterized protein</fullName>
    </submittedName>
</protein>
<dbReference type="EMBL" id="JAKOGI010000341">
    <property type="protein sequence ID" value="KAJ8436470.1"/>
    <property type="molecule type" value="Genomic_DNA"/>
</dbReference>
<keyword evidence="3" id="KW-1185">Reference proteome</keyword>